<dbReference type="AlphaFoldDB" id="A0A1B9INK9"/>
<feature type="compositionally biased region" description="Acidic residues" evidence="1">
    <location>
        <begin position="154"/>
        <end position="179"/>
    </location>
</feature>
<accession>A0A1B9INK9</accession>
<feature type="region of interest" description="Disordered" evidence="1">
    <location>
        <begin position="135"/>
        <end position="209"/>
    </location>
</feature>
<feature type="compositionally biased region" description="Acidic residues" evidence="1">
    <location>
        <begin position="44"/>
        <end position="59"/>
    </location>
</feature>
<sequence>MAEDRKLNVSSLKSKEDSVEIELEGVARNSYLVNSLFEGINSNSDDEENGDGDEDQYGEGDEKERGKEDRYEDENGDEDQRGVEDQEESEDETEDEDEEDEDEDEDYPVGFDLPDEQYHHQPLCNTIFASLEDAFSSDEEEDNFISIPKHIRDDDDGDDDDNDDDDEDDDDDDDDDEDFLPIPVSPWFVDLPTKSPSSENMSKPLRDKIKIDSQTNIDIDIQQNEEMDREQEETRRVYHDLYPPIYHEKRPIPLRDPWRLRSPVQKYHFTTIIQSVRLVQNENR</sequence>
<feature type="region of interest" description="Disordered" evidence="1">
    <location>
        <begin position="39"/>
        <end position="118"/>
    </location>
</feature>
<dbReference type="OrthoDB" id="10662532at2759"/>
<organism evidence="2 3">
    <name type="scientific">Kwoniella mangroviensis CBS 10435</name>
    <dbReference type="NCBI Taxonomy" id="1331196"/>
    <lineage>
        <taxon>Eukaryota</taxon>
        <taxon>Fungi</taxon>
        <taxon>Dikarya</taxon>
        <taxon>Basidiomycota</taxon>
        <taxon>Agaricomycotina</taxon>
        <taxon>Tremellomycetes</taxon>
        <taxon>Tremellales</taxon>
        <taxon>Cryptococcaceae</taxon>
        <taxon>Kwoniella</taxon>
    </lineage>
</organism>
<feature type="compositionally biased region" description="Basic and acidic residues" evidence="1">
    <location>
        <begin position="60"/>
        <end position="70"/>
    </location>
</feature>
<name>A0A1B9INK9_9TREE</name>
<dbReference type="EMBL" id="KI669464">
    <property type="protein sequence ID" value="OCF56954.1"/>
    <property type="molecule type" value="Genomic_DNA"/>
</dbReference>
<protein>
    <submittedName>
        <fullName evidence="2">Uncharacterized protein</fullName>
    </submittedName>
</protein>
<evidence type="ECO:0000313" key="2">
    <source>
        <dbReference type="EMBL" id="OCF56954.1"/>
    </source>
</evidence>
<evidence type="ECO:0000313" key="3">
    <source>
        <dbReference type="Proteomes" id="UP000092583"/>
    </source>
</evidence>
<feature type="compositionally biased region" description="Acidic residues" evidence="1">
    <location>
        <begin position="85"/>
        <end position="107"/>
    </location>
</feature>
<gene>
    <name evidence="2" type="ORF">L486_05810</name>
</gene>
<proteinExistence type="predicted"/>
<keyword evidence="3" id="KW-1185">Reference proteome</keyword>
<evidence type="ECO:0000256" key="1">
    <source>
        <dbReference type="SAM" id="MobiDB-lite"/>
    </source>
</evidence>
<dbReference type="Proteomes" id="UP000092583">
    <property type="component" value="Unassembled WGS sequence"/>
</dbReference>
<reference evidence="2 3" key="1">
    <citation type="submission" date="2013-07" db="EMBL/GenBank/DDBJ databases">
        <title>The Genome Sequence of Kwoniella mangroviensis CBS10435.</title>
        <authorList>
            <consortium name="The Broad Institute Genome Sequencing Platform"/>
            <person name="Cuomo C."/>
            <person name="Litvintseva A."/>
            <person name="Chen Y."/>
            <person name="Heitman J."/>
            <person name="Sun S."/>
            <person name="Springer D."/>
            <person name="Dromer F."/>
            <person name="Young S.K."/>
            <person name="Zeng Q."/>
            <person name="Gargeya S."/>
            <person name="Fitzgerald M."/>
            <person name="Abouelleil A."/>
            <person name="Alvarado L."/>
            <person name="Berlin A.M."/>
            <person name="Chapman S.B."/>
            <person name="Dewar J."/>
            <person name="Goldberg J."/>
            <person name="Griggs A."/>
            <person name="Gujja S."/>
            <person name="Hansen M."/>
            <person name="Howarth C."/>
            <person name="Imamovic A."/>
            <person name="Larimer J."/>
            <person name="McCowan C."/>
            <person name="Murphy C."/>
            <person name="Pearson M."/>
            <person name="Priest M."/>
            <person name="Roberts A."/>
            <person name="Saif S."/>
            <person name="Shea T."/>
            <person name="Sykes S."/>
            <person name="Wortman J."/>
            <person name="Nusbaum C."/>
            <person name="Birren B."/>
        </authorList>
    </citation>
    <scope>NUCLEOTIDE SEQUENCE [LARGE SCALE GENOMIC DNA]</scope>
    <source>
        <strain evidence="2 3">CBS 10435</strain>
    </source>
</reference>
<reference evidence="3" key="2">
    <citation type="submission" date="2013-12" db="EMBL/GenBank/DDBJ databases">
        <title>Evolution of pathogenesis and genome organization in the Tremellales.</title>
        <authorList>
            <person name="Cuomo C."/>
            <person name="Litvintseva A."/>
            <person name="Heitman J."/>
            <person name="Chen Y."/>
            <person name="Sun S."/>
            <person name="Springer D."/>
            <person name="Dromer F."/>
            <person name="Young S."/>
            <person name="Zeng Q."/>
            <person name="Chapman S."/>
            <person name="Gujja S."/>
            <person name="Saif S."/>
            <person name="Birren B."/>
        </authorList>
    </citation>
    <scope>NUCLEOTIDE SEQUENCE [LARGE SCALE GENOMIC DNA]</scope>
    <source>
        <strain evidence="3">CBS 10435</strain>
    </source>
</reference>